<sequence length="156" mass="17898">MRVDLKTMIYAGLFVTPESKEQLEIAFCSNVEDGALYLQNNKKYIDHCTMIFNDGNFDDAQSENILEYLKNCPDNTHFMLTVDGIGKYESVYAFRVKRTESVVMLVKNKQPHITCVLNPKVNKPVDSNKITEWIDIEPIKVDTICGIRTQNRTGKK</sequence>
<dbReference type="Proteomes" id="UP001349343">
    <property type="component" value="Segment"/>
</dbReference>
<dbReference type="EMBL" id="OR769222">
    <property type="protein sequence ID" value="WQJ53206.1"/>
    <property type="molecule type" value="Genomic_DNA"/>
</dbReference>
<reference evidence="1 2" key="1">
    <citation type="submission" date="2023-11" db="EMBL/GenBank/DDBJ databases">
        <authorList>
            <person name="Cook R."/>
            <person name="Crisci M."/>
            <person name="Pye H."/>
            <person name="Adriaenssens E."/>
            <person name="Santini J."/>
        </authorList>
    </citation>
    <scope>NUCLEOTIDE SEQUENCE [LARGE SCALE GENOMIC DNA]</scope>
    <source>
        <strain evidence="1">Lak_Megaphage_RVC_JS4_GC31</strain>
    </source>
</reference>
<accession>A0ABZ0Z2B3</accession>
<keyword evidence="2" id="KW-1185">Reference proteome</keyword>
<proteinExistence type="predicted"/>
<name>A0ABZ0Z2B3_9CAUD</name>
<organism evidence="1 2">
    <name type="scientific">phage Lak_Megaphage_RVC_JS4_GC31</name>
    <dbReference type="NCBI Taxonomy" id="3109228"/>
    <lineage>
        <taxon>Viruses</taxon>
        <taxon>Duplodnaviria</taxon>
        <taxon>Heunggongvirae</taxon>
        <taxon>Uroviricota</taxon>
        <taxon>Caudoviricetes</taxon>
        <taxon>Caudoviricetes code 15 clade</taxon>
    </lineage>
</organism>
<protein>
    <submittedName>
        <fullName evidence="1">Uncharacterized protein</fullName>
    </submittedName>
</protein>
<evidence type="ECO:0000313" key="2">
    <source>
        <dbReference type="Proteomes" id="UP001349343"/>
    </source>
</evidence>
<evidence type="ECO:0000313" key="1">
    <source>
        <dbReference type="EMBL" id="WQJ53206.1"/>
    </source>
</evidence>